<dbReference type="AlphaFoldDB" id="A0A1S3ZNL1"/>
<organism evidence="1">
    <name type="scientific">Nicotiana tabacum</name>
    <name type="common">Common tobacco</name>
    <dbReference type="NCBI Taxonomy" id="4097"/>
    <lineage>
        <taxon>Eukaryota</taxon>
        <taxon>Viridiplantae</taxon>
        <taxon>Streptophyta</taxon>
        <taxon>Embryophyta</taxon>
        <taxon>Tracheophyta</taxon>
        <taxon>Spermatophyta</taxon>
        <taxon>Magnoliopsida</taxon>
        <taxon>eudicotyledons</taxon>
        <taxon>Gunneridae</taxon>
        <taxon>Pentapetalae</taxon>
        <taxon>asterids</taxon>
        <taxon>lamiids</taxon>
        <taxon>Solanales</taxon>
        <taxon>Solanaceae</taxon>
        <taxon>Nicotianoideae</taxon>
        <taxon>Nicotianeae</taxon>
        <taxon>Nicotiana</taxon>
    </lineage>
</organism>
<accession>A0A1S3ZNL1</accession>
<name>A0A1S3ZNL1_TOBAC</name>
<dbReference type="PaxDb" id="4097-A0A1S3ZNL1"/>
<dbReference type="OrthoDB" id="437338at2759"/>
<evidence type="ECO:0000313" key="1">
    <source>
        <dbReference type="RefSeq" id="XP_016465853.1"/>
    </source>
</evidence>
<gene>
    <name evidence="1" type="primary">LOC107788667</name>
</gene>
<dbReference type="RefSeq" id="XP_016465853.1">
    <property type="nucleotide sequence ID" value="XM_016610367.1"/>
</dbReference>
<protein>
    <submittedName>
        <fullName evidence="1">Uncharacterized protein</fullName>
    </submittedName>
</protein>
<sequence length="148" mass="17524">MVHGRDTVSDLIELGMVDFDVIMEMDWHYSYFAKLDCQTRTVRFEFPNEPVIEWKRDNVMPKGLIGPGLVHQAMEKFKIIKEQLKTIQSHQKSYSDVHRRELEFKEDDWVFLKVYPMNGIMQFGKKGILSPRWIGLVTNETLAMFLRI</sequence>
<reference evidence="1" key="1">
    <citation type="submission" date="2025-08" db="UniProtKB">
        <authorList>
            <consortium name="RefSeq"/>
        </authorList>
    </citation>
    <scope>IDENTIFICATION</scope>
</reference>
<dbReference type="Pfam" id="PF08284">
    <property type="entry name" value="RVP_2"/>
    <property type="match status" value="1"/>
</dbReference>
<dbReference type="KEGG" id="nta:107788667"/>
<proteinExistence type="predicted"/>